<sequence length="81" mass="9701">MKVVVEGQSDTIVEDIENMVRSYVEKSDADKLHRRLVRLKSTNRTRERLRRDGFLGLFVHKVDLLDYHEKKLQDLEVNKQY</sequence>
<dbReference type="Proteomes" id="UP001060215">
    <property type="component" value="Chromosome 15"/>
</dbReference>
<evidence type="ECO:0000313" key="1">
    <source>
        <dbReference type="EMBL" id="KAI7985711.1"/>
    </source>
</evidence>
<reference evidence="1 2" key="1">
    <citation type="journal article" date="2022" name="Plant J.">
        <title>Chromosome-level genome of Camellia lanceoleosa provides a valuable resource for understanding genome evolution and self-incompatibility.</title>
        <authorList>
            <person name="Gong W."/>
            <person name="Xiao S."/>
            <person name="Wang L."/>
            <person name="Liao Z."/>
            <person name="Chang Y."/>
            <person name="Mo W."/>
            <person name="Hu G."/>
            <person name="Li W."/>
            <person name="Zhao G."/>
            <person name="Zhu H."/>
            <person name="Hu X."/>
            <person name="Ji K."/>
            <person name="Xiang X."/>
            <person name="Song Q."/>
            <person name="Yuan D."/>
            <person name="Jin S."/>
            <person name="Zhang L."/>
        </authorList>
    </citation>
    <scope>NUCLEOTIDE SEQUENCE [LARGE SCALE GENOMIC DNA]</scope>
    <source>
        <strain evidence="1">SQ_2022a</strain>
    </source>
</reference>
<keyword evidence="2" id="KW-1185">Reference proteome</keyword>
<name>A0ACC0FCE8_9ERIC</name>
<proteinExistence type="predicted"/>
<evidence type="ECO:0000313" key="2">
    <source>
        <dbReference type="Proteomes" id="UP001060215"/>
    </source>
</evidence>
<accession>A0ACC0FCE8</accession>
<organism evidence="1 2">
    <name type="scientific">Camellia lanceoleosa</name>
    <dbReference type="NCBI Taxonomy" id="1840588"/>
    <lineage>
        <taxon>Eukaryota</taxon>
        <taxon>Viridiplantae</taxon>
        <taxon>Streptophyta</taxon>
        <taxon>Embryophyta</taxon>
        <taxon>Tracheophyta</taxon>
        <taxon>Spermatophyta</taxon>
        <taxon>Magnoliopsida</taxon>
        <taxon>eudicotyledons</taxon>
        <taxon>Gunneridae</taxon>
        <taxon>Pentapetalae</taxon>
        <taxon>asterids</taxon>
        <taxon>Ericales</taxon>
        <taxon>Theaceae</taxon>
        <taxon>Camellia</taxon>
    </lineage>
</organism>
<comment type="caution">
    <text evidence="1">The sequence shown here is derived from an EMBL/GenBank/DDBJ whole genome shotgun (WGS) entry which is preliminary data.</text>
</comment>
<gene>
    <name evidence="1" type="ORF">LOK49_LG14G01045</name>
</gene>
<dbReference type="EMBL" id="CM045772">
    <property type="protein sequence ID" value="KAI7985711.1"/>
    <property type="molecule type" value="Genomic_DNA"/>
</dbReference>
<protein>
    <submittedName>
        <fullName evidence="1">CSC1-like protein HYP1</fullName>
    </submittedName>
</protein>